<proteinExistence type="inferred from homology"/>
<reference evidence="5 6" key="4">
    <citation type="journal article" date="2010" name="Environ. Microbiol.">
        <title>The bacterial genus Collimonas: mycophagy, weathering and other adaptive solutions to life in oligotrophic soil environments.</title>
        <authorList>
            <person name="Leveau J.H."/>
            <person name="Uroz S."/>
            <person name="de Boer W."/>
        </authorList>
    </citation>
    <scope>NUCLEOTIDE SEQUENCE [LARGE SCALE GENOMIC DNA]</scope>
    <source>
        <strain evidence="5 6">Ter331</strain>
    </source>
</reference>
<accession>G0AAJ2</accession>
<gene>
    <name evidence="5" type="primary">intU</name>
    <name evidence="5" type="ordered locus">CFU_3382</name>
</gene>
<protein>
    <submittedName>
        <fullName evidence="5">Phage-related integrase</fullName>
    </submittedName>
</protein>
<keyword evidence="4" id="KW-0233">DNA recombination</keyword>
<keyword evidence="6" id="KW-1185">Reference proteome</keyword>
<dbReference type="PANTHER" id="PTHR30629">
    <property type="entry name" value="PROPHAGE INTEGRASE"/>
    <property type="match status" value="1"/>
</dbReference>
<evidence type="ECO:0000313" key="6">
    <source>
        <dbReference type="Proteomes" id="UP000008392"/>
    </source>
</evidence>
<evidence type="ECO:0000256" key="4">
    <source>
        <dbReference type="ARBA" id="ARBA00023172"/>
    </source>
</evidence>
<dbReference type="STRING" id="1005048.CFU_3382"/>
<dbReference type="KEGG" id="cfu:CFU_3382"/>
<dbReference type="SUPFAM" id="SSF56349">
    <property type="entry name" value="DNA breaking-rejoining enzymes"/>
    <property type="match status" value="1"/>
</dbReference>
<dbReference type="EMBL" id="CP002745">
    <property type="protein sequence ID" value="AEK63206.1"/>
    <property type="molecule type" value="Genomic_DNA"/>
</dbReference>
<comment type="similarity">
    <text evidence="1">Belongs to the 'phage' integrase family.</text>
</comment>
<dbReference type="AlphaFoldDB" id="G0AAJ2"/>
<dbReference type="Gene3D" id="1.10.150.130">
    <property type="match status" value="1"/>
</dbReference>
<dbReference type="PANTHER" id="PTHR30629:SF2">
    <property type="entry name" value="PROPHAGE INTEGRASE INTS-RELATED"/>
    <property type="match status" value="1"/>
</dbReference>
<evidence type="ECO:0000256" key="1">
    <source>
        <dbReference type="ARBA" id="ARBA00008857"/>
    </source>
</evidence>
<keyword evidence="2" id="KW-0229">DNA integration</keyword>
<reference evidence="5 6" key="5">
    <citation type="journal article" date="2011" name="ISME J.">
        <title>Dual transcriptional profiling of a bacterial/fungal confrontation: Collimonas fungivorans versus Aspergillus niger.</title>
        <authorList>
            <person name="Mela F."/>
            <person name="Fritsche K."/>
            <person name="de Boer W."/>
            <person name="van Veen J.A."/>
            <person name="de Graaff L.H."/>
            <person name="van den Berg M."/>
            <person name="Leveau J.H."/>
        </authorList>
    </citation>
    <scope>NUCLEOTIDE SEQUENCE [LARGE SCALE GENOMIC DNA]</scope>
    <source>
        <strain evidence="5 6">Ter331</strain>
    </source>
</reference>
<evidence type="ECO:0000256" key="3">
    <source>
        <dbReference type="ARBA" id="ARBA00023125"/>
    </source>
</evidence>
<reference evidence="5 6" key="3">
    <citation type="journal article" date="2008" name="FEMS Microbiol. Ecol.">
        <title>Identification and characterization of genes underlying chitinolysis in Collimonas fungivorans Ter331.</title>
        <authorList>
            <person name="Fritsche K."/>
            <person name="de Boer W."/>
            <person name="Gerards S."/>
            <person name="van den Berg M."/>
            <person name="van Veen J.A."/>
            <person name="Leveau J.H."/>
        </authorList>
    </citation>
    <scope>NUCLEOTIDE SEQUENCE [LARGE SCALE GENOMIC DNA]</scope>
    <source>
        <strain evidence="5 6">Ter331</strain>
    </source>
</reference>
<dbReference type="HOGENOM" id="CLU_755881_0_0_4"/>
<evidence type="ECO:0000313" key="5">
    <source>
        <dbReference type="EMBL" id="AEK63206.1"/>
    </source>
</evidence>
<sequence>MIGRRKSPDGMPFRLYERIGKFKVSYGYKLPDGTWHFRLTAGVNNPEAVAAIRREAISRAEALNGNSVAVGTTEALIKKYFAWQNSMPVDSEMRKATITLDENVVESKNLVKVFGKTSPEDIRPKDIYGYLSARAALGAPSKANKEIALLSAVLEYGRRLGELEDNPCRGIKYNKTKPRQKYVGPHEVDMMMATARVHGGSYLILALCLYTAYLTVSRPTEMRTLARQNVKPGLGIEIAIGKRKAGQAQRTKLIHWSPALKATVDEALALQRIPGIYVFANSSGQVYTRSGFNTILTRLMKHCEAKAKADGTDFVRFTLADMRPTAVTDRMDGGDTHITDATGHSDGRMVAKVYDRRKVKTAKATK</sequence>
<organism evidence="5 6">
    <name type="scientific">Collimonas fungivorans (strain Ter331)</name>
    <dbReference type="NCBI Taxonomy" id="1005048"/>
    <lineage>
        <taxon>Bacteria</taxon>
        <taxon>Pseudomonadati</taxon>
        <taxon>Pseudomonadota</taxon>
        <taxon>Betaproteobacteria</taxon>
        <taxon>Burkholderiales</taxon>
        <taxon>Oxalobacteraceae</taxon>
        <taxon>Collimonas</taxon>
    </lineage>
</organism>
<name>G0AAJ2_COLFT</name>
<dbReference type="InterPro" id="IPR010998">
    <property type="entry name" value="Integrase_recombinase_N"/>
</dbReference>
<dbReference type="Proteomes" id="UP000008392">
    <property type="component" value="Chromosome"/>
</dbReference>
<dbReference type="GO" id="GO:0015074">
    <property type="term" value="P:DNA integration"/>
    <property type="evidence" value="ECO:0007669"/>
    <property type="project" value="UniProtKB-KW"/>
</dbReference>
<dbReference type="RefSeq" id="WP_014007358.1">
    <property type="nucleotide sequence ID" value="NC_015856.1"/>
</dbReference>
<reference evidence="5 6" key="1">
    <citation type="journal article" date="2004" name="Environ. Microbiol.">
        <title>Phylogeny-function analysis of (meta)genomic libraries: screening for expression of ribosomal RNA genes by large-insert library fluorescent in situ hybridization (LIL-FISH).</title>
        <authorList>
            <person name="Leveau J.H."/>
            <person name="Gerards S."/>
            <person name="de Boer W."/>
            <person name="van Veen J.A."/>
        </authorList>
    </citation>
    <scope>NUCLEOTIDE SEQUENCE [LARGE SCALE GENOMIC DNA]</scope>
    <source>
        <strain evidence="5 6">Ter331</strain>
    </source>
</reference>
<dbReference type="eggNOG" id="COG4974">
    <property type="taxonomic scope" value="Bacteria"/>
</dbReference>
<dbReference type="InterPro" id="IPR050808">
    <property type="entry name" value="Phage_Integrase"/>
</dbReference>
<dbReference type="InterPro" id="IPR013762">
    <property type="entry name" value="Integrase-like_cat_sf"/>
</dbReference>
<dbReference type="Gene3D" id="1.10.443.10">
    <property type="entry name" value="Intergrase catalytic core"/>
    <property type="match status" value="1"/>
</dbReference>
<dbReference type="GO" id="GO:0006310">
    <property type="term" value="P:DNA recombination"/>
    <property type="evidence" value="ECO:0007669"/>
    <property type="project" value="UniProtKB-KW"/>
</dbReference>
<reference evidence="6" key="6">
    <citation type="submission" date="2011-05" db="EMBL/GenBank/DDBJ databases">
        <title>Complete sequence of Collimonas fungivorans Ter331.</title>
        <authorList>
            <person name="Leveau J.H."/>
        </authorList>
    </citation>
    <scope>NUCLEOTIDE SEQUENCE [LARGE SCALE GENOMIC DNA]</scope>
    <source>
        <strain evidence="6">Ter331</strain>
    </source>
</reference>
<keyword evidence="3" id="KW-0238">DNA-binding</keyword>
<reference evidence="5 6" key="2">
    <citation type="journal article" date="2006" name="J. Microbiol. Methods">
        <title>Genomic flank-sequencing of plasposon insertion sites for rapid identification of functional genes.</title>
        <authorList>
            <person name="Leveau J.H."/>
            <person name="Gerards S."/>
            <person name="Fritsche K."/>
            <person name="Zondag G."/>
            <person name="van Veen J.A."/>
        </authorList>
    </citation>
    <scope>NUCLEOTIDE SEQUENCE [LARGE SCALE GENOMIC DNA]</scope>
    <source>
        <strain evidence="5 6">Ter331</strain>
    </source>
</reference>
<dbReference type="InterPro" id="IPR011010">
    <property type="entry name" value="DNA_brk_join_enz"/>
</dbReference>
<dbReference type="GO" id="GO:0003677">
    <property type="term" value="F:DNA binding"/>
    <property type="evidence" value="ECO:0007669"/>
    <property type="project" value="UniProtKB-KW"/>
</dbReference>
<evidence type="ECO:0000256" key="2">
    <source>
        <dbReference type="ARBA" id="ARBA00022908"/>
    </source>
</evidence>